<organism evidence="1 2">
    <name type="scientific">Catenulispora acidiphila (strain DSM 44928 / JCM 14897 / NBRC 102108 / NRRL B-24433 / ID139908)</name>
    <dbReference type="NCBI Taxonomy" id="479433"/>
    <lineage>
        <taxon>Bacteria</taxon>
        <taxon>Bacillati</taxon>
        <taxon>Actinomycetota</taxon>
        <taxon>Actinomycetes</taxon>
        <taxon>Catenulisporales</taxon>
        <taxon>Catenulisporaceae</taxon>
        <taxon>Catenulispora</taxon>
    </lineage>
</organism>
<dbReference type="STRING" id="479433.Caci_2834"/>
<dbReference type="RefSeq" id="WP_012787036.1">
    <property type="nucleotide sequence ID" value="NC_013131.1"/>
</dbReference>
<dbReference type="Proteomes" id="UP000000851">
    <property type="component" value="Chromosome"/>
</dbReference>
<protein>
    <submittedName>
        <fullName evidence="1">Uncharacterized protein</fullName>
    </submittedName>
</protein>
<dbReference type="HOGENOM" id="CLU_1465717_0_0_11"/>
<gene>
    <name evidence="1" type="ordered locus">Caci_2834</name>
</gene>
<dbReference type="AlphaFoldDB" id="C7Q168"/>
<keyword evidence="2" id="KW-1185">Reference proteome</keyword>
<sequence>MPTFSAGQRLTAAELNADFPLISSTVLTGTTANMPLFVSSGFNRVQVFWRARGTAAVGAEQLWLQMNGDSGSHYLWQKTETENSTATSASSGGLTTQIQIATMMGANATANYYSSGNFTVDGISDGTGFSTTVGISAAFNTVSDSWSGRFSGQYNVSAIITSLLLFPNSGSFSAGSVFSVYGMS</sequence>
<accession>C7Q168</accession>
<evidence type="ECO:0000313" key="1">
    <source>
        <dbReference type="EMBL" id="ACU71743.1"/>
    </source>
</evidence>
<proteinExistence type="predicted"/>
<dbReference type="InParanoid" id="C7Q168"/>
<dbReference type="KEGG" id="cai:Caci_2834"/>
<reference evidence="1 2" key="1">
    <citation type="journal article" date="2009" name="Stand. Genomic Sci.">
        <title>Complete genome sequence of Catenulispora acidiphila type strain (ID 139908).</title>
        <authorList>
            <person name="Copeland A."/>
            <person name="Lapidus A."/>
            <person name="Glavina Del Rio T."/>
            <person name="Nolan M."/>
            <person name="Lucas S."/>
            <person name="Chen F."/>
            <person name="Tice H."/>
            <person name="Cheng J.F."/>
            <person name="Bruce D."/>
            <person name="Goodwin L."/>
            <person name="Pitluck S."/>
            <person name="Mikhailova N."/>
            <person name="Pati A."/>
            <person name="Ivanova N."/>
            <person name="Mavromatis K."/>
            <person name="Chen A."/>
            <person name="Palaniappan K."/>
            <person name="Chain P."/>
            <person name="Land M."/>
            <person name="Hauser L."/>
            <person name="Chang Y.J."/>
            <person name="Jeffries C.D."/>
            <person name="Chertkov O."/>
            <person name="Brettin T."/>
            <person name="Detter J.C."/>
            <person name="Han C."/>
            <person name="Ali Z."/>
            <person name="Tindall B.J."/>
            <person name="Goker M."/>
            <person name="Bristow J."/>
            <person name="Eisen J.A."/>
            <person name="Markowitz V."/>
            <person name="Hugenholtz P."/>
            <person name="Kyrpides N.C."/>
            <person name="Klenk H.P."/>
        </authorList>
    </citation>
    <scope>NUCLEOTIDE SEQUENCE [LARGE SCALE GENOMIC DNA]</scope>
    <source>
        <strain evidence="2">DSM 44928 / JCM 14897 / NBRC 102108 / NRRL B-24433 / ID139908</strain>
    </source>
</reference>
<dbReference type="EMBL" id="CP001700">
    <property type="protein sequence ID" value="ACU71743.1"/>
    <property type="molecule type" value="Genomic_DNA"/>
</dbReference>
<evidence type="ECO:0000313" key="2">
    <source>
        <dbReference type="Proteomes" id="UP000000851"/>
    </source>
</evidence>
<name>C7Q168_CATAD</name>